<evidence type="ECO:0000313" key="1">
    <source>
        <dbReference type="EMBL" id="KRY03440.1"/>
    </source>
</evidence>
<sequence>MTEERLKRLALMYIHSDFSIDIDRIIDKSSFKWNRNTVMYYNTCA</sequence>
<evidence type="ECO:0000313" key="2">
    <source>
        <dbReference type="Proteomes" id="UP000054783"/>
    </source>
</evidence>
<name>A0A0V0YTF0_9BILA</name>
<protein>
    <submittedName>
        <fullName evidence="1">Uncharacterized protein</fullName>
    </submittedName>
</protein>
<dbReference type="EMBL" id="JYDQ01002791">
    <property type="protein sequence ID" value="KRY03440.1"/>
    <property type="molecule type" value="Genomic_DNA"/>
</dbReference>
<proteinExistence type="predicted"/>
<reference evidence="1 2" key="1">
    <citation type="submission" date="2015-01" db="EMBL/GenBank/DDBJ databases">
        <title>Evolution of Trichinella species and genotypes.</title>
        <authorList>
            <person name="Korhonen P.K."/>
            <person name="Edoardo P."/>
            <person name="Giuseppe L.R."/>
            <person name="Gasser R.B."/>
        </authorList>
    </citation>
    <scope>NUCLEOTIDE SEQUENCE [LARGE SCALE GENOMIC DNA]</scope>
    <source>
        <strain evidence="1">ISS2496</strain>
    </source>
</reference>
<gene>
    <name evidence="1" type="ORF">T12_12931</name>
</gene>
<organism evidence="1 2">
    <name type="scientific">Trichinella patagoniensis</name>
    <dbReference type="NCBI Taxonomy" id="990121"/>
    <lineage>
        <taxon>Eukaryota</taxon>
        <taxon>Metazoa</taxon>
        <taxon>Ecdysozoa</taxon>
        <taxon>Nematoda</taxon>
        <taxon>Enoplea</taxon>
        <taxon>Dorylaimia</taxon>
        <taxon>Trichinellida</taxon>
        <taxon>Trichinellidae</taxon>
        <taxon>Trichinella</taxon>
    </lineage>
</organism>
<dbReference type="Proteomes" id="UP000054783">
    <property type="component" value="Unassembled WGS sequence"/>
</dbReference>
<dbReference type="AlphaFoldDB" id="A0A0V0YTF0"/>
<comment type="caution">
    <text evidence="1">The sequence shown here is derived from an EMBL/GenBank/DDBJ whole genome shotgun (WGS) entry which is preliminary data.</text>
</comment>
<accession>A0A0V0YTF0</accession>
<keyword evidence="2" id="KW-1185">Reference proteome</keyword>